<keyword evidence="3" id="KW-1003">Cell membrane</keyword>
<proteinExistence type="inferred from homology"/>
<dbReference type="AlphaFoldDB" id="B1BR15"/>
<reference evidence="9 10" key="1">
    <citation type="submission" date="2007-07" db="EMBL/GenBank/DDBJ databases">
        <title>Annotation of Clostridium perfringens E str. JGS1987.</title>
        <authorList>
            <person name="Paulsen I."/>
            <person name="Sebastian Y."/>
        </authorList>
    </citation>
    <scope>NUCLEOTIDE SEQUENCE [LARGE SCALE GENOMIC DNA]</scope>
    <source>
        <strain evidence="10">E str. JGS1987</strain>
    </source>
</reference>
<protein>
    <submittedName>
        <fullName evidence="9">ATPase involved in conjugal plasmid transfer</fullName>
    </submittedName>
</protein>
<keyword evidence="7" id="KW-0175">Coiled coil</keyword>
<dbReference type="CDD" id="cd01127">
    <property type="entry name" value="TrwB_TraG_TraD_VirD4"/>
    <property type="match status" value="1"/>
</dbReference>
<comment type="similarity">
    <text evidence="2">Belongs to the VirD4/TraG family.</text>
</comment>
<evidence type="ECO:0000256" key="2">
    <source>
        <dbReference type="ARBA" id="ARBA00008806"/>
    </source>
</evidence>
<keyword evidence="5" id="KW-1133">Transmembrane helix</keyword>
<dbReference type="PANTHER" id="PTHR37937:SF1">
    <property type="entry name" value="CONJUGATIVE TRANSFER: DNA TRANSPORT"/>
    <property type="match status" value="1"/>
</dbReference>
<keyword evidence="6" id="KW-0472">Membrane</keyword>
<dbReference type="InterPro" id="IPR027417">
    <property type="entry name" value="P-loop_NTPase"/>
</dbReference>
<sequence length="702" mass="80667">MAKVYEYITYEEGLEGLKALFDKIDNTHPAKQAWITFNTATGNEKVAAGVISGLSIKLDTLQIPSFRDLLSGNDIDLTAPGREKCAYFVVVPDTHATFNFLAGLFFTFAFINLIDFADKLGDALPYHVNFLLDEFPNIAKIPDFEKKISTVRSRGVSICVIFQTLLQLESRYSKEVASEILGNCDSKVFLGANEIDTATYISKMLDDTTIKVKTTIKGAYSFFDDKVSTGVAKRELRKPGEVLKKPRTQSYVLLSGLDPIKALKMDYTKHSMGNEVKEHYIYDMLKPWSSKYHEKYLNEMCIQLRKAINKVDSAKDSDSEVKNVLNNIALENETIITNERERIAESLKNIQNESLNNSSKNKLKIRKRTEDDSTKEQIALNMKELVSGQDDDVNKKLEKLENTLMILEAKLQEIREKKEITKEKRSSRIFELKNELETITQMNELSSLDEEVTNLINDITTTDDQLFDLKELKSSISEKREELIKNNKDKLNNKFKQQIGNIKTLLDNPNITTEELEKVRYKLNECRLFAEENNLQEIQLEKLNELDEVRDKLSEELYNKNLKEDTLINEEDSWANEYIDVEYAAMDNLIDIPENQEPFVNESLTIEEKEKEELEESTVIVEVTENSLENDKNSEKIKNKTTKRQKNDENVKKINGNKPKKCENSPKVLYNKNEKINKTLKNNSKNNFKSSKKSSSTIELDI</sequence>
<dbReference type="InterPro" id="IPR003688">
    <property type="entry name" value="TraG/VirD4"/>
</dbReference>
<dbReference type="Pfam" id="PF02534">
    <property type="entry name" value="T4SS-DNA_transf"/>
    <property type="match status" value="1"/>
</dbReference>
<dbReference type="EMBL" id="ABDW01000006">
    <property type="protein sequence ID" value="EDT15904.1"/>
    <property type="molecule type" value="Genomic_DNA"/>
</dbReference>
<evidence type="ECO:0000256" key="4">
    <source>
        <dbReference type="ARBA" id="ARBA00022692"/>
    </source>
</evidence>
<evidence type="ECO:0000256" key="6">
    <source>
        <dbReference type="ARBA" id="ARBA00023136"/>
    </source>
</evidence>
<dbReference type="Gene3D" id="3.40.50.300">
    <property type="entry name" value="P-loop containing nucleotide triphosphate hydrolases"/>
    <property type="match status" value="1"/>
</dbReference>
<name>B1BR15_CLOPF</name>
<evidence type="ECO:0000256" key="3">
    <source>
        <dbReference type="ARBA" id="ARBA00022475"/>
    </source>
</evidence>
<accession>B1BR15</accession>
<dbReference type="GO" id="GO:0005886">
    <property type="term" value="C:plasma membrane"/>
    <property type="evidence" value="ECO:0007669"/>
    <property type="project" value="UniProtKB-SubCell"/>
</dbReference>
<dbReference type="Proteomes" id="UP000005337">
    <property type="component" value="Unassembled WGS sequence"/>
</dbReference>
<feature type="compositionally biased region" description="Low complexity" evidence="8">
    <location>
        <begin position="679"/>
        <end position="696"/>
    </location>
</feature>
<evidence type="ECO:0000256" key="8">
    <source>
        <dbReference type="SAM" id="MobiDB-lite"/>
    </source>
</evidence>
<evidence type="ECO:0000256" key="7">
    <source>
        <dbReference type="SAM" id="Coils"/>
    </source>
</evidence>
<dbReference type="InterPro" id="IPR051539">
    <property type="entry name" value="T4SS-coupling_protein"/>
</dbReference>
<keyword evidence="4" id="KW-0812">Transmembrane</keyword>
<evidence type="ECO:0000256" key="5">
    <source>
        <dbReference type="ARBA" id="ARBA00022989"/>
    </source>
</evidence>
<organism evidence="9 10">
    <name type="scientific">Clostridium perfringens E str. JGS1987</name>
    <dbReference type="NCBI Taxonomy" id="451755"/>
    <lineage>
        <taxon>Bacteria</taxon>
        <taxon>Bacillati</taxon>
        <taxon>Bacillota</taxon>
        <taxon>Clostridia</taxon>
        <taxon>Eubacteriales</taxon>
        <taxon>Clostridiaceae</taxon>
        <taxon>Clostridium</taxon>
    </lineage>
</organism>
<evidence type="ECO:0000313" key="10">
    <source>
        <dbReference type="Proteomes" id="UP000005337"/>
    </source>
</evidence>
<comment type="caution">
    <text evidence="9">The sequence shown here is derived from an EMBL/GenBank/DDBJ whole genome shotgun (WGS) entry which is preliminary data.</text>
</comment>
<dbReference type="SUPFAM" id="SSF52540">
    <property type="entry name" value="P-loop containing nucleoside triphosphate hydrolases"/>
    <property type="match status" value="1"/>
</dbReference>
<feature type="coiled-coil region" evidence="7">
    <location>
        <begin position="390"/>
        <end position="424"/>
    </location>
</feature>
<feature type="region of interest" description="Disordered" evidence="8">
    <location>
        <begin position="630"/>
        <end position="702"/>
    </location>
</feature>
<dbReference type="PANTHER" id="PTHR37937">
    <property type="entry name" value="CONJUGATIVE TRANSFER: DNA TRANSPORT"/>
    <property type="match status" value="1"/>
</dbReference>
<evidence type="ECO:0000313" key="9">
    <source>
        <dbReference type="EMBL" id="EDT15904.1"/>
    </source>
</evidence>
<gene>
    <name evidence="9" type="ORF">AC3_A0143</name>
</gene>
<evidence type="ECO:0000256" key="1">
    <source>
        <dbReference type="ARBA" id="ARBA00004651"/>
    </source>
</evidence>
<comment type="subcellular location">
    <subcellularLocation>
        <location evidence="1">Cell membrane</location>
        <topology evidence="1">Multi-pass membrane protein</topology>
    </subcellularLocation>
</comment>